<evidence type="ECO:0000256" key="3">
    <source>
        <dbReference type="ARBA" id="ARBA00022692"/>
    </source>
</evidence>
<keyword evidence="4" id="KW-1043">Host membrane</keyword>
<reference evidence="11" key="2">
    <citation type="submission" date="2024-02" db="EMBL/GenBank/DDBJ databases">
        <authorList>
            <person name="Hu B."/>
        </authorList>
    </citation>
    <scope>NUCLEOTIDE SEQUENCE</scope>
    <source>
        <strain evidence="11">2A/Kenya/BAT627/2015</strain>
    </source>
</reference>
<feature type="region of interest" description="Disordered" evidence="9">
    <location>
        <begin position="178"/>
        <end position="242"/>
    </location>
</feature>
<keyword evidence="2" id="KW-1048">Host nucleus</keyword>
<evidence type="ECO:0000256" key="6">
    <source>
        <dbReference type="ARBA" id="ARBA00022989"/>
    </source>
</evidence>
<evidence type="ECO:0000256" key="2">
    <source>
        <dbReference type="ARBA" id="ARBA00022562"/>
    </source>
</evidence>
<name>A0AAU7E1S4_9VIRU</name>
<dbReference type="Pfam" id="PF04541">
    <property type="entry name" value="Herpes_U34"/>
    <property type="match status" value="1"/>
</dbReference>
<dbReference type="HAMAP" id="MF_04024">
    <property type="entry name" value="HSV_NEC2"/>
    <property type="match status" value="1"/>
</dbReference>
<dbReference type="InterPro" id="IPR007626">
    <property type="entry name" value="Herpesvirus_viron_egress-type"/>
</dbReference>
<organism evidence="11">
    <name type="scientific">Hipposideros bat herpesvirus</name>
    <dbReference type="NCBI Taxonomy" id="3141919"/>
    <lineage>
        <taxon>Viruses</taxon>
        <taxon>Duplodnaviria</taxon>
        <taxon>Heunggongvirae</taxon>
        <taxon>Peploviricota</taxon>
        <taxon>Herviviricetes</taxon>
        <taxon>Herpesvirales</taxon>
    </lineage>
</organism>
<protein>
    <submittedName>
        <fullName evidence="11">Nuclear egress membrane protein</fullName>
    </submittedName>
</protein>
<feature type="compositionally biased region" description="Basic and acidic residues" evidence="9">
    <location>
        <begin position="181"/>
        <end position="192"/>
    </location>
</feature>
<evidence type="ECO:0000313" key="11">
    <source>
        <dbReference type="EMBL" id="XBH23711.1"/>
    </source>
</evidence>
<dbReference type="GO" id="GO:0044201">
    <property type="term" value="C:host cell nuclear inner membrane"/>
    <property type="evidence" value="ECO:0007669"/>
    <property type="project" value="UniProtKB-SubCell"/>
</dbReference>
<reference evidence="11" key="1">
    <citation type="journal article" date="2024" name="Microbiome">
        <title>Substantial viral diversity in bats and rodents from East Africa: insights into evolution, recombination, and cocirculation.</title>
        <authorList>
            <person name="Wang D."/>
            <person name="Yang X."/>
            <person name="Ren Z."/>
            <person name="Hu B."/>
            <person name="Zhao H."/>
            <person name="Yang K."/>
            <person name="Shi P."/>
            <person name="Zhang Z."/>
            <person name="Feng Q."/>
            <person name="Nawenja C.V."/>
            <person name="Obanda V."/>
            <person name="Robert K."/>
            <person name="Nalikka B."/>
            <person name="Waruhiu C.N."/>
            <person name="Ochola G.O."/>
            <person name="Onyuok S.O."/>
            <person name="Ochieng H."/>
            <person name="Li B."/>
            <person name="Zhu Y."/>
            <person name="Si H."/>
            <person name="Yin J."/>
            <person name="Kristiansen K."/>
            <person name="Jin X."/>
            <person name="Xu X."/>
            <person name="Xiao M."/>
            <person name="Agwanda B."/>
            <person name="Ommeh S."/>
            <person name="Li J."/>
            <person name="Shi Z.L."/>
        </authorList>
    </citation>
    <scope>NUCLEOTIDE SEQUENCE</scope>
    <source>
        <strain evidence="11">2A/Kenya/BAT627/2015</strain>
    </source>
</reference>
<feature type="compositionally biased region" description="Basic and acidic residues" evidence="9">
    <location>
        <begin position="227"/>
        <end position="236"/>
    </location>
</feature>
<keyword evidence="6 10" id="KW-1133">Transmembrane helix</keyword>
<proteinExistence type="inferred from homology"/>
<keyword evidence="1" id="KW-0597">Phosphoprotein</keyword>
<accession>A0AAU7E1S4</accession>
<sequence>MVSLDKSTHNDLIAMTRRILRLGDNELRVTENSLICKNPNYSLCDAMLKTDVVYCVEYLMSYWECKTGSVPFFVFKNSGSAVSLCCYVKAPPKLVGLGHVGEFNSLKVNESLVVAVCDIERVKPSARGVLTNCVVRRSMDGSAYNIEFVAFGPESESEYNSLLREMYMKKKRMSAVSSQRDGCRRASVDRGRGRLGPPRCKDPGDVFRSTSLNRRRSRSLSPSPRNDGCRGRRPVRDVFSGGSSDVQVRSRITSVPFARYAPRIAAVTVAFAGVALVCVLWRYVFV</sequence>
<dbReference type="EMBL" id="PP711849">
    <property type="protein sequence ID" value="XBH23711.1"/>
    <property type="molecule type" value="Genomic_DNA"/>
</dbReference>
<keyword evidence="3 10" id="KW-0812">Transmembrane</keyword>
<evidence type="ECO:0000256" key="7">
    <source>
        <dbReference type="ARBA" id="ARBA00023136"/>
    </source>
</evidence>
<feature type="transmembrane region" description="Helical" evidence="10">
    <location>
        <begin position="264"/>
        <end position="284"/>
    </location>
</feature>
<evidence type="ECO:0000256" key="8">
    <source>
        <dbReference type="ARBA" id="ARBA00043948"/>
    </source>
</evidence>
<evidence type="ECO:0000256" key="1">
    <source>
        <dbReference type="ARBA" id="ARBA00022553"/>
    </source>
</evidence>
<keyword evidence="5" id="KW-0426">Late protein</keyword>
<keyword evidence="7 10" id="KW-0472">Membrane</keyword>
<evidence type="ECO:0000256" key="4">
    <source>
        <dbReference type="ARBA" id="ARBA00022870"/>
    </source>
</evidence>
<evidence type="ECO:0000256" key="5">
    <source>
        <dbReference type="ARBA" id="ARBA00022921"/>
    </source>
</evidence>
<comment type="subcellular location">
    <subcellularLocation>
        <location evidence="8">Host nucleus inner membrane</location>
        <topology evidence="8">Single-pass membrane protein</topology>
    </subcellularLocation>
</comment>
<evidence type="ECO:0000256" key="10">
    <source>
        <dbReference type="SAM" id="Phobius"/>
    </source>
</evidence>
<evidence type="ECO:0000256" key="9">
    <source>
        <dbReference type="SAM" id="MobiDB-lite"/>
    </source>
</evidence>